<dbReference type="PROSITE" id="PS00675">
    <property type="entry name" value="SIGMA54_INTERACT_1"/>
    <property type="match status" value="1"/>
</dbReference>
<accession>A0ABU5H0G5</accession>
<dbReference type="InterPro" id="IPR003593">
    <property type="entry name" value="AAA+_ATPase"/>
</dbReference>
<proteinExistence type="predicted"/>
<dbReference type="InterPro" id="IPR002078">
    <property type="entry name" value="Sigma_54_int"/>
</dbReference>
<feature type="domain" description="Sigma-54 factor interaction" evidence="3">
    <location>
        <begin position="12"/>
        <end position="242"/>
    </location>
</feature>
<evidence type="ECO:0000256" key="2">
    <source>
        <dbReference type="ARBA" id="ARBA00022840"/>
    </source>
</evidence>
<organism evidence="4 5">
    <name type="scientific">Hyalangium rubrum</name>
    <dbReference type="NCBI Taxonomy" id="3103134"/>
    <lineage>
        <taxon>Bacteria</taxon>
        <taxon>Pseudomonadati</taxon>
        <taxon>Myxococcota</taxon>
        <taxon>Myxococcia</taxon>
        <taxon>Myxococcales</taxon>
        <taxon>Cystobacterineae</taxon>
        <taxon>Archangiaceae</taxon>
        <taxon>Hyalangium</taxon>
    </lineage>
</organism>
<dbReference type="InterPro" id="IPR025662">
    <property type="entry name" value="Sigma_54_int_dom_ATP-bd_1"/>
</dbReference>
<evidence type="ECO:0000259" key="3">
    <source>
        <dbReference type="PROSITE" id="PS50045"/>
    </source>
</evidence>
<dbReference type="EMBL" id="JAXIVS010000003">
    <property type="protein sequence ID" value="MDY7226811.1"/>
    <property type="molecule type" value="Genomic_DNA"/>
</dbReference>
<dbReference type="Gene3D" id="1.10.8.60">
    <property type="match status" value="1"/>
</dbReference>
<dbReference type="Pfam" id="PF25601">
    <property type="entry name" value="AAA_lid_14"/>
    <property type="match status" value="1"/>
</dbReference>
<dbReference type="Proteomes" id="UP001291309">
    <property type="component" value="Unassembled WGS sequence"/>
</dbReference>
<keyword evidence="1" id="KW-0547">Nucleotide-binding</keyword>
<dbReference type="PANTHER" id="PTHR32071">
    <property type="entry name" value="TRANSCRIPTIONAL REGULATORY PROTEIN"/>
    <property type="match status" value="1"/>
</dbReference>
<evidence type="ECO:0000313" key="4">
    <source>
        <dbReference type="EMBL" id="MDY7226811.1"/>
    </source>
</evidence>
<name>A0ABU5H0G5_9BACT</name>
<dbReference type="InterPro" id="IPR058031">
    <property type="entry name" value="AAA_lid_NorR"/>
</dbReference>
<dbReference type="SMART" id="SM00382">
    <property type="entry name" value="AAA"/>
    <property type="match status" value="1"/>
</dbReference>
<sequence length="360" mass="40105">MNAQQNPIPRYLKGEDPRTHELFRDLCRYARTREPILILGETGTGKEIVAQEIHAQSHRRDKHFQPVNCAGLAHDLAGSELFGHEKGAFTGAGRKRPGLIREADGGTLFLDEFGDLPQSVQVMLLRFLQDSSIRGTGADKTETLNVRIIAATNRDIEGEAQTGNFRRDLIARFQKILRLAPLRERPGDIHSLALAFIQKHAGQEGMNPSAHSLSLAALNLLGSQRWPDNVRQLERAIKDALITTYDQAPACLDIHHFSNLQEHPSSKDSAVDSASHEATNALQHLAESILSGLCSGDLQPEKLPLLADRFFVLPLEHYLAQAFLKRFSGKSAEEMADKLFTYKSAEAVRRFLRKPARSRT</sequence>
<reference evidence="4 5" key="1">
    <citation type="submission" date="2023-12" db="EMBL/GenBank/DDBJ databases">
        <title>the genome sequence of Hyalangium sp. s54d21.</title>
        <authorList>
            <person name="Zhang X."/>
        </authorList>
    </citation>
    <scope>NUCLEOTIDE SEQUENCE [LARGE SCALE GENOMIC DNA]</scope>
    <source>
        <strain evidence="5">s54d21</strain>
    </source>
</reference>
<comment type="caution">
    <text evidence="4">The sequence shown here is derived from an EMBL/GenBank/DDBJ whole genome shotgun (WGS) entry which is preliminary data.</text>
</comment>
<dbReference type="Gene3D" id="3.40.50.300">
    <property type="entry name" value="P-loop containing nucleotide triphosphate hydrolases"/>
    <property type="match status" value="1"/>
</dbReference>
<keyword evidence="5" id="KW-1185">Reference proteome</keyword>
<dbReference type="Pfam" id="PF00158">
    <property type="entry name" value="Sigma54_activat"/>
    <property type="match status" value="1"/>
</dbReference>
<keyword evidence="2" id="KW-0067">ATP-binding</keyword>
<dbReference type="PROSITE" id="PS50045">
    <property type="entry name" value="SIGMA54_INTERACT_4"/>
    <property type="match status" value="1"/>
</dbReference>
<protein>
    <submittedName>
        <fullName evidence="4">Sigma 54-interacting transcriptional regulator</fullName>
    </submittedName>
</protein>
<dbReference type="RefSeq" id="WP_321545535.1">
    <property type="nucleotide sequence ID" value="NZ_JAXIVS010000003.1"/>
</dbReference>
<dbReference type="CDD" id="cd00009">
    <property type="entry name" value="AAA"/>
    <property type="match status" value="1"/>
</dbReference>
<evidence type="ECO:0000256" key="1">
    <source>
        <dbReference type="ARBA" id="ARBA00022741"/>
    </source>
</evidence>
<evidence type="ECO:0000313" key="5">
    <source>
        <dbReference type="Proteomes" id="UP001291309"/>
    </source>
</evidence>
<dbReference type="SUPFAM" id="SSF52540">
    <property type="entry name" value="P-loop containing nucleoside triphosphate hydrolases"/>
    <property type="match status" value="1"/>
</dbReference>
<dbReference type="InterPro" id="IPR027417">
    <property type="entry name" value="P-loop_NTPase"/>
</dbReference>
<gene>
    <name evidence="4" type="ORF">SYV04_10445</name>
</gene>